<dbReference type="SUPFAM" id="SSF141571">
    <property type="entry name" value="Pentapeptide repeat-like"/>
    <property type="match status" value="1"/>
</dbReference>
<dbReference type="Pfam" id="PF00805">
    <property type="entry name" value="Pentapeptide"/>
    <property type="match status" value="2"/>
</dbReference>
<name>A0A2A2TQJ0_9CYAN</name>
<dbReference type="Proteomes" id="UP000218238">
    <property type="component" value="Unassembled WGS sequence"/>
</dbReference>
<dbReference type="InterPro" id="IPR001646">
    <property type="entry name" value="5peptide_repeat"/>
</dbReference>
<keyword evidence="2" id="KW-1185">Reference proteome</keyword>
<evidence type="ECO:0008006" key="3">
    <source>
        <dbReference type="Google" id="ProtNLM"/>
    </source>
</evidence>
<dbReference type="Gene3D" id="2.160.20.80">
    <property type="entry name" value="E3 ubiquitin-protein ligase SopA"/>
    <property type="match status" value="1"/>
</dbReference>
<sequence length="207" mass="23129">MNISNSQQDLLSLVSRMEQMERQQAVIKKHLLGIKRELDNLVDKFDNRSEVQMVESLQWEIADLQKLFFSANESVDSSIYQSGENTTLLLLETLDIIANPKKVKQKKFTDEDFNHANLENADLHQTNLYSTNLEKANLKKANLSGAKLTRTKLDGVNLNSSDLSEANLTNANFKDAKISGAILEKANLSGAIMPDGKIFESSECPTP</sequence>
<dbReference type="RefSeq" id="WP_095719790.1">
    <property type="nucleotide sequence ID" value="NZ_NTFS01000002.1"/>
</dbReference>
<accession>A0A2A2TQJ0</accession>
<dbReference type="PANTHER" id="PTHR14136:SF17">
    <property type="entry name" value="BTB_POZ DOMAIN-CONTAINING PROTEIN KCTD9"/>
    <property type="match status" value="1"/>
</dbReference>
<evidence type="ECO:0000313" key="2">
    <source>
        <dbReference type="Proteomes" id="UP000218238"/>
    </source>
</evidence>
<dbReference type="AlphaFoldDB" id="A0A2A2TQJ0"/>
<dbReference type="InterPro" id="IPR051082">
    <property type="entry name" value="Pentapeptide-BTB/POZ_domain"/>
</dbReference>
<protein>
    <recommendedName>
        <fullName evidence="3">Low-complexity protein</fullName>
    </recommendedName>
</protein>
<comment type="caution">
    <text evidence="1">The sequence shown here is derived from an EMBL/GenBank/DDBJ whole genome shotgun (WGS) entry which is preliminary data.</text>
</comment>
<organism evidence="1 2">
    <name type="scientific">Brunnivagina elsteri CCALA 953</name>
    <dbReference type="NCBI Taxonomy" id="987040"/>
    <lineage>
        <taxon>Bacteria</taxon>
        <taxon>Bacillati</taxon>
        <taxon>Cyanobacteriota</taxon>
        <taxon>Cyanophyceae</taxon>
        <taxon>Nostocales</taxon>
        <taxon>Calotrichaceae</taxon>
        <taxon>Brunnivagina</taxon>
    </lineage>
</organism>
<dbReference type="EMBL" id="NTFS01000002">
    <property type="protein sequence ID" value="PAX60710.1"/>
    <property type="molecule type" value="Genomic_DNA"/>
</dbReference>
<dbReference type="PANTHER" id="PTHR14136">
    <property type="entry name" value="BTB_POZ DOMAIN-CONTAINING PROTEIN KCTD9"/>
    <property type="match status" value="1"/>
</dbReference>
<proteinExistence type="predicted"/>
<evidence type="ECO:0000313" key="1">
    <source>
        <dbReference type="EMBL" id="PAX60710.1"/>
    </source>
</evidence>
<gene>
    <name evidence="1" type="ORF">CK510_00420</name>
</gene>
<reference evidence="1 2" key="1">
    <citation type="submission" date="2017-08" db="EMBL/GenBank/DDBJ databases">
        <title>Draft genome sequence of filamentous cyanobacterium Calothrix elsteri CCALA 953.</title>
        <authorList>
            <person name="Gagunashvili A.N."/>
            <person name="Elster J."/>
            <person name="Andresson O.S."/>
        </authorList>
    </citation>
    <scope>NUCLEOTIDE SEQUENCE [LARGE SCALE GENOMIC DNA]</scope>
    <source>
        <strain evidence="1 2">CCALA 953</strain>
    </source>
</reference>
<dbReference type="OrthoDB" id="427043at2"/>